<dbReference type="Proteomes" id="UP001163046">
    <property type="component" value="Unassembled WGS sequence"/>
</dbReference>
<dbReference type="PROSITE" id="PS00237">
    <property type="entry name" value="G_PROTEIN_RECEP_F1_1"/>
    <property type="match status" value="1"/>
</dbReference>
<keyword evidence="12" id="KW-1185">Reference proteome</keyword>
<comment type="caution">
    <text evidence="11">The sequence shown here is derived from an EMBL/GenBank/DDBJ whole genome shotgun (WGS) entry which is preliminary data.</text>
</comment>
<keyword evidence="5 9" id="KW-0472">Membrane</keyword>
<evidence type="ECO:0000313" key="11">
    <source>
        <dbReference type="EMBL" id="KAJ7389942.1"/>
    </source>
</evidence>
<proteinExistence type="inferred from homology"/>
<evidence type="ECO:0000256" key="9">
    <source>
        <dbReference type="SAM" id="Phobius"/>
    </source>
</evidence>
<dbReference type="AlphaFoldDB" id="A0A9W9ZY82"/>
<dbReference type="Pfam" id="PF00001">
    <property type="entry name" value="7tm_1"/>
    <property type="match status" value="1"/>
</dbReference>
<feature type="transmembrane region" description="Helical" evidence="9">
    <location>
        <begin position="48"/>
        <end position="70"/>
    </location>
</feature>
<evidence type="ECO:0000259" key="10">
    <source>
        <dbReference type="PROSITE" id="PS50262"/>
    </source>
</evidence>
<dbReference type="GO" id="GO:0016020">
    <property type="term" value="C:membrane"/>
    <property type="evidence" value="ECO:0007669"/>
    <property type="project" value="UniProtKB-SubCell"/>
</dbReference>
<dbReference type="InterPro" id="IPR017452">
    <property type="entry name" value="GPCR_Rhodpsn_7TM"/>
</dbReference>
<accession>A0A9W9ZY82</accession>
<comment type="subcellular location">
    <subcellularLocation>
        <location evidence="1">Membrane</location>
        <topology evidence="1">Multi-pass membrane protein</topology>
    </subcellularLocation>
</comment>
<evidence type="ECO:0000256" key="2">
    <source>
        <dbReference type="ARBA" id="ARBA00022692"/>
    </source>
</evidence>
<comment type="similarity">
    <text evidence="8">Belongs to the G-protein coupled receptor 1 family.</text>
</comment>
<dbReference type="PANTHER" id="PTHR24243">
    <property type="entry name" value="G-PROTEIN COUPLED RECEPTOR"/>
    <property type="match status" value="1"/>
</dbReference>
<dbReference type="InterPro" id="IPR000276">
    <property type="entry name" value="GPCR_Rhodpsn"/>
</dbReference>
<feature type="transmembrane region" description="Helical" evidence="9">
    <location>
        <begin position="127"/>
        <end position="144"/>
    </location>
</feature>
<feature type="transmembrane region" description="Helical" evidence="9">
    <location>
        <begin position="281"/>
        <end position="310"/>
    </location>
</feature>
<feature type="transmembrane region" description="Helical" evidence="9">
    <location>
        <begin position="164"/>
        <end position="186"/>
    </location>
</feature>
<evidence type="ECO:0000256" key="4">
    <source>
        <dbReference type="ARBA" id="ARBA00023040"/>
    </source>
</evidence>
<reference evidence="11" key="1">
    <citation type="submission" date="2023-01" db="EMBL/GenBank/DDBJ databases">
        <title>Genome assembly of the deep-sea coral Lophelia pertusa.</title>
        <authorList>
            <person name="Herrera S."/>
            <person name="Cordes E."/>
        </authorList>
    </citation>
    <scope>NUCLEOTIDE SEQUENCE</scope>
    <source>
        <strain evidence="11">USNM1676648</strain>
        <tissue evidence="11">Polyp</tissue>
    </source>
</reference>
<feature type="transmembrane region" description="Helical" evidence="9">
    <location>
        <begin position="82"/>
        <end position="107"/>
    </location>
</feature>
<gene>
    <name evidence="11" type="ORF">OS493_028411</name>
</gene>
<dbReference type="SUPFAM" id="SSF81321">
    <property type="entry name" value="Family A G protein-coupled receptor-like"/>
    <property type="match status" value="1"/>
</dbReference>
<keyword evidence="4 8" id="KW-0297">G-protein coupled receptor</keyword>
<dbReference type="EMBL" id="MU825423">
    <property type="protein sequence ID" value="KAJ7389942.1"/>
    <property type="molecule type" value="Genomic_DNA"/>
</dbReference>
<feature type="domain" description="G-protein coupled receptors family 1 profile" evidence="10">
    <location>
        <begin position="61"/>
        <end position="316"/>
    </location>
</feature>
<protein>
    <recommendedName>
        <fullName evidence="10">G-protein coupled receptors family 1 profile domain-containing protein</fullName>
    </recommendedName>
</protein>
<evidence type="ECO:0000256" key="8">
    <source>
        <dbReference type="RuleBase" id="RU000688"/>
    </source>
</evidence>
<dbReference type="OrthoDB" id="10036964at2759"/>
<dbReference type="PANTHER" id="PTHR24243:SF208">
    <property type="entry name" value="PYROKININ-1 RECEPTOR"/>
    <property type="match status" value="1"/>
</dbReference>
<sequence length="316" mass="36161">MVKKTERAIMNDVHSNETHNISSVNASITAPSFPKYLHEPLGATVFQITFWSTIVFLGVIGNLLVCITILGRAKMKTSMNYYLLSLAIADLGVLLMIFPVAVLRYLSPFRWLLGKQACLYLIPTEEIFFGASIWSITAIAIERYRNVVGAKRYQFRNRSRARTWLVITAVWLASFLVSSVPLYPVMTYESTHQFCYPDWPDVSGKNAVFLCYSIALIVVWYALPLVVIAFTYMKIKRRVRESVVFRNSMSGNDDKDDMITSQNNEKRAKRVWRQSNKAKRVLTPLVILFAVTMLPLNALRVLLLIIPTFWRTLTIT</sequence>
<dbReference type="Gene3D" id="1.20.1070.10">
    <property type="entry name" value="Rhodopsin 7-helix transmembrane proteins"/>
    <property type="match status" value="1"/>
</dbReference>
<evidence type="ECO:0000256" key="1">
    <source>
        <dbReference type="ARBA" id="ARBA00004141"/>
    </source>
</evidence>
<keyword evidence="3 9" id="KW-1133">Transmembrane helix</keyword>
<keyword evidence="7 8" id="KW-0807">Transducer</keyword>
<evidence type="ECO:0000256" key="3">
    <source>
        <dbReference type="ARBA" id="ARBA00022989"/>
    </source>
</evidence>
<name>A0A9W9ZY82_9CNID</name>
<organism evidence="11 12">
    <name type="scientific">Desmophyllum pertusum</name>
    <dbReference type="NCBI Taxonomy" id="174260"/>
    <lineage>
        <taxon>Eukaryota</taxon>
        <taxon>Metazoa</taxon>
        <taxon>Cnidaria</taxon>
        <taxon>Anthozoa</taxon>
        <taxon>Hexacorallia</taxon>
        <taxon>Scleractinia</taxon>
        <taxon>Caryophylliina</taxon>
        <taxon>Caryophylliidae</taxon>
        <taxon>Desmophyllum</taxon>
    </lineage>
</organism>
<evidence type="ECO:0000256" key="7">
    <source>
        <dbReference type="ARBA" id="ARBA00023224"/>
    </source>
</evidence>
<feature type="transmembrane region" description="Helical" evidence="9">
    <location>
        <begin position="206"/>
        <end position="232"/>
    </location>
</feature>
<keyword evidence="6 8" id="KW-0675">Receptor</keyword>
<dbReference type="GO" id="GO:0004930">
    <property type="term" value="F:G protein-coupled receptor activity"/>
    <property type="evidence" value="ECO:0007669"/>
    <property type="project" value="UniProtKB-KW"/>
</dbReference>
<evidence type="ECO:0000313" key="12">
    <source>
        <dbReference type="Proteomes" id="UP001163046"/>
    </source>
</evidence>
<dbReference type="PROSITE" id="PS50262">
    <property type="entry name" value="G_PROTEIN_RECEP_F1_2"/>
    <property type="match status" value="1"/>
</dbReference>
<dbReference type="CDD" id="cd00637">
    <property type="entry name" value="7tm_classA_rhodopsin-like"/>
    <property type="match status" value="1"/>
</dbReference>
<keyword evidence="2 8" id="KW-0812">Transmembrane</keyword>
<dbReference type="PRINTS" id="PR00237">
    <property type="entry name" value="GPCRRHODOPSN"/>
</dbReference>
<evidence type="ECO:0000256" key="6">
    <source>
        <dbReference type="ARBA" id="ARBA00023170"/>
    </source>
</evidence>
<evidence type="ECO:0000256" key="5">
    <source>
        <dbReference type="ARBA" id="ARBA00023136"/>
    </source>
</evidence>